<comment type="caution">
    <text evidence="1">The sequence shown here is derived from an EMBL/GenBank/DDBJ whole genome shotgun (WGS) entry which is preliminary data.</text>
</comment>
<evidence type="ECO:0000313" key="1">
    <source>
        <dbReference type="EMBL" id="PTX35454.1"/>
    </source>
</evidence>
<dbReference type="AlphaFoldDB" id="A0A2T5ZV77"/>
<name>A0A2T5ZV77_9RHOB</name>
<dbReference type="RefSeq" id="WP_107978997.1">
    <property type="nucleotide sequence ID" value="NZ_BMEZ01000078.1"/>
</dbReference>
<organism evidence="1 2">
    <name type="scientific">Allosediminivita pacifica</name>
    <dbReference type="NCBI Taxonomy" id="1267769"/>
    <lineage>
        <taxon>Bacteria</taxon>
        <taxon>Pseudomonadati</taxon>
        <taxon>Pseudomonadota</taxon>
        <taxon>Alphaproteobacteria</taxon>
        <taxon>Rhodobacterales</taxon>
        <taxon>Paracoccaceae</taxon>
        <taxon>Allosediminivita</taxon>
    </lineage>
</organism>
<proteinExistence type="predicted"/>
<dbReference type="Proteomes" id="UP000244069">
    <property type="component" value="Unassembled WGS sequence"/>
</dbReference>
<accession>A0A2T5ZV77</accession>
<evidence type="ECO:0000313" key="2">
    <source>
        <dbReference type="Proteomes" id="UP000244069"/>
    </source>
</evidence>
<dbReference type="OrthoDB" id="9813630at2"/>
<reference evidence="1 2" key="1">
    <citation type="submission" date="2018-04" db="EMBL/GenBank/DDBJ databases">
        <title>Genomic Encyclopedia of Archaeal and Bacterial Type Strains, Phase II (KMG-II): from individual species to whole genera.</title>
        <authorList>
            <person name="Goeker M."/>
        </authorList>
    </citation>
    <scope>NUCLEOTIDE SEQUENCE [LARGE SCALE GENOMIC DNA]</scope>
    <source>
        <strain evidence="1 2">DSM 29329</strain>
    </source>
</reference>
<dbReference type="EMBL" id="QBKN01000080">
    <property type="protein sequence ID" value="PTX35454.1"/>
    <property type="molecule type" value="Genomic_DNA"/>
</dbReference>
<gene>
    <name evidence="1" type="ORF">C8N44_1803</name>
</gene>
<keyword evidence="2" id="KW-1185">Reference proteome</keyword>
<protein>
    <submittedName>
        <fullName evidence="1">Uncharacterized protein</fullName>
    </submittedName>
</protein>
<sequence>MSLDEAEMNIWTGWPPRPVLTLYGADGVCLFRSRSAKLDLADTIGPFFCNGLRSVLFGIRSDSTVKRFWTEERLDAQEHNIRYDLSHDGFRVKLTRLKGAELSCSEEAMWRLKISA</sequence>